<dbReference type="GO" id="GO:0005737">
    <property type="term" value="C:cytoplasm"/>
    <property type="evidence" value="ECO:0007669"/>
    <property type="project" value="TreeGrafter"/>
</dbReference>
<evidence type="ECO:0000313" key="2">
    <source>
        <dbReference type="EMBL" id="KAJ1913445.1"/>
    </source>
</evidence>
<proteinExistence type="predicted"/>
<dbReference type="InterPro" id="IPR008476">
    <property type="entry name" value="PBDC1_metazoa/fungi"/>
</dbReference>
<protein>
    <recommendedName>
        <fullName evidence="1">Polysaccharide biosynthesis domain-containing protein</fullName>
    </recommendedName>
</protein>
<dbReference type="InterPro" id="IPR021148">
    <property type="entry name" value="Polysacc_synth_dom"/>
</dbReference>
<organism evidence="2 3">
    <name type="scientific">Mycoemilia scoparia</name>
    <dbReference type="NCBI Taxonomy" id="417184"/>
    <lineage>
        <taxon>Eukaryota</taxon>
        <taxon>Fungi</taxon>
        <taxon>Fungi incertae sedis</taxon>
        <taxon>Zoopagomycota</taxon>
        <taxon>Kickxellomycotina</taxon>
        <taxon>Kickxellomycetes</taxon>
        <taxon>Kickxellales</taxon>
        <taxon>Kickxellaceae</taxon>
        <taxon>Mycoemilia</taxon>
    </lineage>
</organism>
<keyword evidence="3" id="KW-1185">Reference proteome</keyword>
<dbReference type="PANTHER" id="PTHR13410:SF9">
    <property type="entry name" value="PROTEIN PBDC1"/>
    <property type="match status" value="1"/>
</dbReference>
<dbReference type="Proteomes" id="UP001150538">
    <property type="component" value="Unassembled WGS sequence"/>
</dbReference>
<comment type="caution">
    <text evidence="2">The sequence shown here is derived from an EMBL/GenBank/DDBJ whole genome shotgun (WGS) entry which is preliminary data.</text>
</comment>
<reference evidence="2" key="1">
    <citation type="submission" date="2022-07" db="EMBL/GenBank/DDBJ databases">
        <title>Phylogenomic reconstructions and comparative analyses of Kickxellomycotina fungi.</title>
        <authorList>
            <person name="Reynolds N.K."/>
            <person name="Stajich J.E."/>
            <person name="Barry K."/>
            <person name="Grigoriev I.V."/>
            <person name="Crous P."/>
            <person name="Smith M.E."/>
        </authorList>
    </citation>
    <scope>NUCLEOTIDE SEQUENCE</scope>
    <source>
        <strain evidence="2">NBRC 100468</strain>
    </source>
</reference>
<feature type="domain" description="Polysaccharide biosynthesis" evidence="1">
    <location>
        <begin position="14"/>
        <end position="137"/>
    </location>
</feature>
<dbReference type="PANTHER" id="PTHR13410">
    <property type="entry name" value="PROTEIN PBDC1"/>
    <property type="match status" value="1"/>
</dbReference>
<dbReference type="AlphaFoldDB" id="A0A9W8DQI1"/>
<dbReference type="OrthoDB" id="10248897at2759"/>
<dbReference type="Pfam" id="PF04669">
    <property type="entry name" value="PBDC1"/>
    <property type="match status" value="1"/>
</dbReference>
<evidence type="ECO:0000259" key="1">
    <source>
        <dbReference type="Pfam" id="PF04669"/>
    </source>
</evidence>
<sequence length="141" mass="16763">MSLKAEDMGNMPEIEKQWAVVAMHHAETYYKILQAMDGKNLKLTKIDDEIYEHFKKMFPEIDVTELNEKDFKTPEAKARWRPFINEYENKVKDFNYGTLLRIRADGDYTEDNTMFATRTQFYCIEISRNKLGYNSPICQKK</sequence>
<dbReference type="Gene3D" id="1.10.3560.10">
    <property type="entry name" value="yst0336 like domain"/>
    <property type="match status" value="1"/>
</dbReference>
<evidence type="ECO:0000313" key="3">
    <source>
        <dbReference type="Proteomes" id="UP001150538"/>
    </source>
</evidence>
<dbReference type="InterPro" id="IPR023139">
    <property type="entry name" value="PBDC1-like_dom_sf"/>
</dbReference>
<gene>
    <name evidence="2" type="ORF">H4219_005220</name>
</gene>
<dbReference type="EMBL" id="JANBPU010000262">
    <property type="protein sequence ID" value="KAJ1913445.1"/>
    <property type="molecule type" value="Genomic_DNA"/>
</dbReference>
<name>A0A9W8DQI1_9FUNG</name>
<accession>A0A9W8DQI1</accession>